<protein>
    <submittedName>
        <fullName evidence="2">Uncharacterized protein</fullName>
    </submittedName>
</protein>
<sequence>MDVDDERIAGAAETRAAAGQERFPGDPAAKAAPEASVVSGMGTTGSCGGSPAAPRRDNIGGGMDVTDIAQMGLDMTYCQAGTLIAV</sequence>
<proteinExistence type="predicted"/>
<name>A0A150GUD1_GONPE</name>
<comment type="caution">
    <text evidence="2">The sequence shown here is derived from an EMBL/GenBank/DDBJ whole genome shotgun (WGS) entry which is preliminary data.</text>
</comment>
<dbReference type="EMBL" id="LSYV01000008">
    <property type="protein sequence ID" value="KXZ53298.1"/>
    <property type="molecule type" value="Genomic_DNA"/>
</dbReference>
<keyword evidence="3" id="KW-1185">Reference proteome</keyword>
<reference evidence="3" key="1">
    <citation type="journal article" date="2016" name="Nat. Commun.">
        <title>The Gonium pectorale genome demonstrates co-option of cell cycle regulation during the evolution of multicellularity.</title>
        <authorList>
            <person name="Hanschen E.R."/>
            <person name="Marriage T.N."/>
            <person name="Ferris P.J."/>
            <person name="Hamaji T."/>
            <person name="Toyoda A."/>
            <person name="Fujiyama A."/>
            <person name="Neme R."/>
            <person name="Noguchi H."/>
            <person name="Minakuchi Y."/>
            <person name="Suzuki M."/>
            <person name="Kawai-Toyooka H."/>
            <person name="Smith D.R."/>
            <person name="Sparks H."/>
            <person name="Anderson J."/>
            <person name="Bakaric R."/>
            <person name="Luria V."/>
            <person name="Karger A."/>
            <person name="Kirschner M.W."/>
            <person name="Durand P.M."/>
            <person name="Michod R.E."/>
            <person name="Nozaki H."/>
            <person name="Olson B.J."/>
        </authorList>
    </citation>
    <scope>NUCLEOTIDE SEQUENCE [LARGE SCALE GENOMIC DNA]</scope>
    <source>
        <strain evidence="3">NIES-2863</strain>
    </source>
</reference>
<evidence type="ECO:0000313" key="3">
    <source>
        <dbReference type="Proteomes" id="UP000075714"/>
    </source>
</evidence>
<feature type="region of interest" description="Disordered" evidence="1">
    <location>
        <begin position="1"/>
        <end position="59"/>
    </location>
</feature>
<dbReference type="AlphaFoldDB" id="A0A150GUD1"/>
<evidence type="ECO:0000313" key="2">
    <source>
        <dbReference type="EMBL" id="KXZ53298.1"/>
    </source>
</evidence>
<dbReference type="Proteomes" id="UP000075714">
    <property type="component" value="Unassembled WGS sequence"/>
</dbReference>
<feature type="compositionally biased region" description="Low complexity" evidence="1">
    <location>
        <begin position="9"/>
        <end position="22"/>
    </location>
</feature>
<gene>
    <name evidence="2" type="ORF">GPECTOR_7g1192</name>
</gene>
<evidence type="ECO:0000256" key="1">
    <source>
        <dbReference type="SAM" id="MobiDB-lite"/>
    </source>
</evidence>
<organism evidence="2 3">
    <name type="scientific">Gonium pectorale</name>
    <name type="common">Green alga</name>
    <dbReference type="NCBI Taxonomy" id="33097"/>
    <lineage>
        <taxon>Eukaryota</taxon>
        <taxon>Viridiplantae</taxon>
        <taxon>Chlorophyta</taxon>
        <taxon>core chlorophytes</taxon>
        <taxon>Chlorophyceae</taxon>
        <taxon>CS clade</taxon>
        <taxon>Chlamydomonadales</taxon>
        <taxon>Volvocaceae</taxon>
        <taxon>Gonium</taxon>
    </lineage>
</organism>
<accession>A0A150GUD1</accession>